<organism evidence="3 4">
    <name type="scientific">Immersiella caudata</name>
    <dbReference type="NCBI Taxonomy" id="314043"/>
    <lineage>
        <taxon>Eukaryota</taxon>
        <taxon>Fungi</taxon>
        <taxon>Dikarya</taxon>
        <taxon>Ascomycota</taxon>
        <taxon>Pezizomycotina</taxon>
        <taxon>Sordariomycetes</taxon>
        <taxon>Sordariomycetidae</taxon>
        <taxon>Sordariales</taxon>
        <taxon>Lasiosphaeriaceae</taxon>
        <taxon>Immersiella</taxon>
    </lineage>
</organism>
<dbReference type="PROSITE" id="PS00028">
    <property type="entry name" value="ZINC_FINGER_C2H2_1"/>
    <property type="match status" value="1"/>
</dbReference>
<name>A0AA40BX74_9PEZI</name>
<protein>
    <recommendedName>
        <fullName evidence="2">C2H2-type domain-containing protein</fullName>
    </recommendedName>
</protein>
<dbReference type="Pfam" id="PF12511">
    <property type="entry name" value="DUF3716"/>
    <property type="match status" value="1"/>
</dbReference>
<evidence type="ECO:0000313" key="3">
    <source>
        <dbReference type="EMBL" id="KAK0616909.1"/>
    </source>
</evidence>
<sequence>MRTYSPRSALDAEPYRWIKDENGIIQRTFGALLPKGYRKHDDPEYSYICPIRSCRSTLPTMIGLGKHFNNMHRGDCLNDNQDGTFTIVGTYANKTTDGRLSGGVSIPVIVVSKGPKSLEDSPLAAPTLNSKRLKAGVKSSRKKREITQAPDPQPRISRNSVPAMVNSDRQDDGQSAALLSTKARGVHPDSGINTGIGNDTSRRPSTGHAQTTARDPEGSWEHICSRLKRNIPIPDVDGAAFDHLLQLPRLRQLELDRQIDTHLDHRQLMSMLVYIVGVERPHKCTNCRSDGAPFERCVTIAKSHATALYREKGVSRWVSHSCARCLLRENKGNSCSLECAPAKDGVAVWDSMKKSPATRPRDEDVVVIDTSSPEPESRPTTRGRSSGAPPKRYYDDIMYLNAEEDSDADDDTSQPWKRRATGGKTVPGYGPQRRDRETVIAYADGVSPFETEEETDEDESMADASDEESSDDEFEDQEPREMIIKLKIPDSIMAEAAKIWRGESRSRDESLQPAEDGNNMPTSREQPAGTEDGSTSARRSSSNLDNVPLAKRRSSLEPLGTNITPGILPREMEDWECNRAAGNSLRGPAGNVIASQPNPGEIIYFTNDLSLVSKVLASGDMLQFTPHRAETRIVTVISGGVRVKLDGSEAFAIGPGGFFKIEVGVGCAVENHFYVAAAVHVITIVAT</sequence>
<comment type="caution">
    <text evidence="3">The sequence shown here is derived from an EMBL/GenBank/DDBJ whole genome shotgun (WGS) entry which is preliminary data.</text>
</comment>
<dbReference type="InterPro" id="IPR013087">
    <property type="entry name" value="Znf_C2H2_type"/>
</dbReference>
<feature type="region of interest" description="Disordered" evidence="1">
    <location>
        <begin position="500"/>
        <end position="567"/>
    </location>
</feature>
<feature type="region of interest" description="Disordered" evidence="1">
    <location>
        <begin position="133"/>
        <end position="219"/>
    </location>
</feature>
<feature type="domain" description="C2H2-type" evidence="2">
    <location>
        <begin position="49"/>
        <end position="72"/>
    </location>
</feature>
<dbReference type="EMBL" id="JAULSU010000005">
    <property type="protein sequence ID" value="KAK0616909.1"/>
    <property type="molecule type" value="Genomic_DNA"/>
</dbReference>
<evidence type="ECO:0000313" key="4">
    <source>
        <dbReference type="Proteomes" id="UP001175000"/>
    </source>
</evidence>
<accession>A0AA40BX74</accession>
<feature type="compositionally biased region" description="Polar residues" evidence="1">
    <location>
        <begin position="532"/>
        <end position="545"/>
    </location>
</feature>
<dbReference type="InterPro" id="IPR022190">
    <property type="entry name" value="DUF3716"/>
</dbReference>
<dbReference type="Proteomes" id="UP001175000">
    <property type="component" value="Unassembled WGS sequence"/>
</dbReference>
<evidence type="ECO:0000256" key="1">
    <source>
        <dbReference type="SAM" id="MobiDB-lite"/>
    </source>
</evidence>
<evidence type="ECO:0000259" key="2">
    <source>
        <dbReference type="PROSITE" id="PS00028"/>
    </source>
</evidence>
<feature type="compositionally biased region" description="Acidic residues" evidence="1">
    <location>
        <begin position="402"/>
        <end position="412"/>
    </location>
</feature>
<dbReference type="SUPFAM" id="SSF51182">
    <property type="entry name" value="RmlC-like cupins"/>
    <property type="match status" value="1"/>
</dbReference>
<feature type="compositionally biased region" description="Acidic residues" evidence="1">
    <location>
        <begin position="450"/>
        <end position="476"/>
    </location>
</feature>
<gene>
    <name evidence="3" type="ORF">B0T14DRAFT_568477</name>
</gene>
<feature type="compositionally biased region" description="Polar residues" evidence="1">
    <location>
        <begin position="369"/>
        <end position="384"/>
    </location>
</feature>
<proteinExistence type="predicted"/>
<feature type="compositionally biased region" description="Basic residues" evidence="1">
    <location>
        <begin position="133"/>
        <end position="144"/>
    </location>
</feature>
<reference evidence="3" key="1">
    <citation type="submission" date="2023-06" db="EMBL/GenBank/DDBJ databases">
        <title>Genome-scale phylogeny and comparative genomics of the fungal order Sordariales.</title>
        <authorList>
            <consortium name="Lawrence Berkeley National Laboratory"/>
            <person name="Hensen N."/>
            <person name="Bonometti L."/>
            <person name="Westerberg I."/>
            <person name="Brannstrom I.O."/>
            <person name="Guillou S."/>
            <person name="Cros-Aarteil S."/>
            <person name="Calhoun S."/>
            <person name="Haridas S."/>
            <person name="Kuo A."/>
            <person name="Mondo S."/>
            <person name="Pangilinan J."/>
            <person name="Riley R."/>
            <person name="Labutti K."/>
            <person name="Andreopoulos B."/>
            <person name="Lipzen A."/>
            <person name="Chen C."/>
            <person name="Yanf M."/>
            <person name="Daum C."/>
            <person name="Ng V."/>
            <person name="Clum A."/>
            <person name="Steindorff A."/>
            <person name="Ohm R."/>
            <person name="Martin F."/>
            <person name="Silar P."/>
            <person name="Natvig D."/>
            <person name="Lalanne C."/>
            <person name="Gautier V."/>
            <person name="Ament-Velasquez S.L."/>
            <person name="Kruys A."/>
            <person name="Hutchinson M.I."/>
            <person name="Powell A.J."/>
            <person name="Barry K."/>
            <person name="Miller A.N."/>
            <person name="Grigoriev I.V."/>
            <person name="Debuchy R."/>
            <person name="Gladieux P."/>
            <person name="Thoren M.H."/>
            <person name="Johannesson H."/>
        </authorList>
    </citation>
    <scope>NUCLEOTIDE SEQUENCE</scope>
    <source>
        <strain evidence="3">CBS 606.72</strain>
    </source>
</reference>
<dbReference type="AlphaFoldDB" id="A0AA40BX74"/>
<feature type="compositionally biased region" description="Basic and acidic residues" evidence="1">
    <location>
        <begin position="500"/>
        <end position="510"/>
    </location>
</feature>
<dbReference type="InterPro" id="IPR011051">
    <property type="entry name" value="RmlC_Cupin_sf"/>
</dbReference>
<keyword evidence="4" id="KW-1185">Reference proteome</keyword>
<feature type="region of interest" description="Disordered" evidence="1">
    <location>
        <begin position="353"/>
        <end position="487"/>
    </location>
</feature>
<feature type="compositionally biased region" description="Polar residues" evidence="1">
    <location>
        <begin position="191"/>
        <end position="213"/>
    </location>
</feature>
<feature type="compositionally biased region" description="Basic and acidic residues" evidence="1">
    <location>
        <begin position="477"/>
        <end position="487"/>
    </location>
</feature>